<dbReference type="SMART" id="SM00450">
    <property type="entry name" value="RHOD"/>
    <property type="match status" value="1"/>
</dbReference>
<dbReference type="InterPro" id="IPR020936">
    <property type="entry name" value="TrhO"/>
</dbReference>
<dbReference type="SUPFAM" id="SSF52821">
    <property type="entry name" value="Rhodanese/Cell cycle control phosphatase"/>
    <property type="match status" value="1"/>
</dbReference>
<comment type="caution">
    <text evidence="3">The sequence shown here is derived from an EMBL/GenBank/DDBJ whole genome shotgun (WGS) entry which is preliminary data.</text>
</comment>
<sequence>MSTPQSPTTTPPTTTPTSLPATTNTSGYAFHPLTSLPSLRDNLLQAHKNKYAATLQGTILLAGEGVNIRLSGPADVVEDFKAIIESTLSLPPSLVHYKDSTSTGPSLPRFLVKIKKELIGMGMPSADPSLTPSPAQHISPSDLHSILTSSSSSSSSVDEGDVILLDTRNDYELKMGTFKGSHNFPISTFRDFPSAALSNPLPKAKKIVMFCTGGIRCEKAAFAMEAAGYPRGSLYQLDGGILNYFAEVPPGEAAVTYGGGCFVFDDRVVVDVEGKAVEGVRVCFRCRWPLEREEVELMGGAEGRIKCGKCGEEDMLNVEGRKRKRNS</sequence>
<feature type="domain" description="Rhodanese" evidence="2">
    <location>
        <begin position="158"/>
        <end position="253"/>
    </location>
</feature>
<evidence type="ECO:0000259" key="2">
    <source>
        <dbReference type="PROSITE" id="PS50206"/>
    </source>
</evidence>
<dbReference type="Proteomes" id="UP001165065">
    <property type="component" value="Unassembled WGS sequence"/>
</dbReference>
<feature type="compositionally biased region" description="Polar residues" evidence="1">
    <location>
        <begin position="128"/>
        <end position="139"/>
    </location>
</feature>
<dbReference type="PROSITE" id="PS50206">
    <property type="entry name" value="RHODANESE_3"/>
    <property type="match status" value="1"/>
</dbReference>
<proteinExistence type="predicted"/>
<evidence type="ECO:0000256" key="1">
    <source>
        <dbReference type="SAM" id="MobiDB-lite"/>
    </source>
</evidence>
<dbReference type="OrthoDB" id="25002at2759"/>
<dbReference type="PANTHER" id="PTHR43268">
    <property type="entry name" value="THIOSULFATE SULFURTRANSFERASE/RHODANESE-LIKE DOMAIN-CONTAINING PROTEIN 2"/>
    <property type="match status" value="1"/>
</dbReference>
<dbReference type="InterPro" id="IPR001763">
    <property type="entry name" value="Rhodanese-like_dom"/>
</dbReference>
<name>A0A9W7GNV9_9STRA</name>
<dbReference type="PANTHER" id="PTHR43268:SF3">
    <property type="entry name" value="RHODANESE-LIKE DOMAIN-CONTAINING PROTEIN 7-RELATED"/>
    <property type="match status" value="1"/>
</dbReference>
<accession>A0A9W7GNV9</accession>
<dbReference type="InterPro" id="IPR036873">
    <property type="entry name" value="Rhodanese-like_dom_sf"/>
</dbReference>
<reference evidence="4" key="1">
    <citation type="journal article" date="2023" name="Commun. Biol.">
        <title>Genome analysis of Parmales, the sister group of diatoms, reveals the evolutionary specialization of diatoms from phago-mixotrophs to photoautotrophs.</title>
        <authorList>
            <person name="Ban H."/>
            <person name="Sato S."/>
            <person name="Yoshikawa S."/>
            <person name="Yamada K."/>
            <person name="Nakamura Y."/>
            <person name="Ichinomiya M."/>
            <person name="Sato N."/>
            <person name="Blanc-Mathieu R."/>
            <person name="Endo H."/>
            <person name="Kuwata A."/>
            <person name="Ogata H."/>
        </authorList>
    </citation>
    <scope>NUCLEOTIDE SEQUENCE [LARGE SCALE GENOMIC DNA]</scope>
</reference>
<dbReference type="Gene3D" id="3.40.250.10">
    <property type="entry name" value="Rhodanese-like domain"/>
    <property type="match status" value="1"/>
</dbReference>
<dbReference type="Pfam" id="PF00581">
    <property type="entry name" value="Rhodanese"/>
    <property type="match status" value="1"/>
</dbReference>
<dbReference type="Gene3D" id="3.30.70.100">
    <property type="match status" value="1"/>
</dbReference>
<feature type="compositionally biased region" description="Low complexity" evidence="1">
    <location>
        <begin position="15"/>
        <end position="26"/>
    </location>
</feature>
<organism evidence="3 4">
    <name type="scientific">Triparma columacea</name>
    <dbReference type="NCBI Taxonomy" id="722753"/>
    <lineage>
        <taxon>Eukaryota</taxon>
        <taxon>Sar</taxon>
        <taxon>Stramenopiles</taxon>
        <taxon>Ochrophyta</taxon>
        <taxon>Bolidophyceae</taxon>
        <taxon>Parmales</taxon>
        <taxon>Triparmaceae</taxon>
        <taxon>Triparma</taxon>
    </lineage>
</organism>
<feature type="region of interest" description="Disordered" evidence="1">
    <location>
        <begin position="1"/>
        <end position="26"/>
    </location>
</feature>
<keyword evidence="4" id="KW-1185">Reference proteome</keyword>
<evidence type="ECO:0000313" key="3">
    <source>
        <dbReference type="EMBL" id="GMI47327.1"/>
    </source>
</evidence>
<dbReference type="EMBL" id="BRYA01000340">
    <property type="protein sequence ID" value="GMI47327.1"/>
    <property type="molecule type" value="Genomic_DNA"/>
</dbReference>
<dbReference type="AlphaFoldDB" id="A0A9W7GNV9"/>
<gene>
    <name evidence="3" type="ORF">TrCOL_g3063</name>
</gene>
<feature type="region of interest" description="Disordered" evidence="1">
    <location>
        <begin position="125"/>
        <end position="157"/>
    </location>
</feature>
<dbReference type="InterPro" id="IPR040503">
    <property type="entry name" value="TRHO_N"/>
</dbReference>
<protein>
    <recommendedName>
        <fullName evidence="2">Rhodanese domain-containing protein</fullName>
    </recommendedName>
</protein>
<evidence type="ECO:0000313" key="4">
    <source>
        <dbReference type="Proteomes" id="UP001165065"/>
    </source>
</evidence>
<dbReference type="Pfam" id="PF17773">
    <property type="entry name" value="UPF0176_N"/>
    <property type="match status" value="1"/>
</dbReference>